<accession>R9PFA8</accession>
<evidence type="ECO:0000313" key="2">
    <source>
        <dbReference type="EMBL" id="GAC96765.1"/>
    </source>
</evidence>
<feature type="compositionally biased region" description="Polar residues" evidence="1">
    <location>
        <begin position="18"/>
        <end position="29"/>
    </location>
</feature>
<evidence type="ECO:0000313" key="3">
    <source>
        <dbReference type="Proteomes" id="UP000014071"/>
    </source>
</evidence>
<feature type="compositionally biased region" description="Basic and acidic residues" evidence="1">
    <location>
        <begin position="1"/>
        <end position="12"/>
    </location>
</feature>
<keyword evidence="3" id="KW-1185">Reference proteome</keyword>
<dbReference type="EMBL" id="DF238805">
    <property type="protein sequence ID" value="GAC96765.1"/>
    <property type="molecule type" value="Genomic_DNA"/>
</dbReference>
<dbReference type="AlphaFoldDB" id="R9PFA8"/>
<proteinExistence type="predicted"/>
<dbReference type="GeneID" id="24109631"/>
<reference evidence="3" key="1">
    <citation type="journal article" date="2013" name="Genome Announc.">
        <title>Draft genome sequence of the basidiomycetous yeast-like fungus Pseudozyma hubeiensis SY62, which produces an abundant amount of the biosurfactant mannosylerythritol lipids.</title>
        <authorList>
            <person name="Konishi M."/>
            <person name="Hatada Y."/>
            <person name="Horiuchi J."/>
        </authorList>
    </citation>
    <scope>NUCLEOTIDE SEQUENCE [LARGE SCALE GENOMIC DNA]</scope>
    <source>
        <strain evidence="3">SY62</strain>
    </source>
</reference>
<feature type="region of interest" description="Disordered" evidence="1">
    <location>
        <begin position="1"/>
        <end position="29"/>
    </location>
</feature>
<protein>
    <submittedName>
        <fullName evidence="2">Uncharacterized protein</fullName>
    </submittedName>
</protein>
<evidence type="ECO:0000256" key="1">
    <source>
        <dbReference type="SAM" id="MobiDB-lite"/>
    </source>
</evidence>
<dbReference type="Proteomes" id="UP000014071">
    <property type="component" value="Unassembled WGS sequence"/>
</dbReference>
<gene>
    <name evidence="2" type="ORF">PHSY_004349</name>
</gene>
<name>R9PFA8_PSEHS</name>
<dbReference type="RefSeq" id="XP_012190352.1">
    <property type="nucleotide sequence ID" value="XM_012334962.1"/>
</dbReference>
<organism evidence="2 3">
    <name type="scientific">Pseudozyma hubeiensis (strain SY62)</name>
    <name type="common">Yeast</name>
    <dbReference type="NCBI Taxonomy" id="1305764"/>
    <lineage>
        <taxon>Eukaryota</taxon>
        <taxon>Fungi</taxon>
        <taxon>Dikarya</taxon>
        <taxon>Basidiomycota</taxon>
        <taxon>Ustilaginomycotina</taxon>
        <taxon>Ustilaginomycetes</taxon>
        <taxon>Ustilaginales</taxon>
        <taxon>Ustilaginaceae</taxon>
        <taxon>Pseudozyma</taxon>
    </lineage>
</organism>
<sequence length="93" mass="10407">MDAPKTSKEPISKIRQLGLSQAPSPCDSSRQPCLAAHPNASLCDVLRMLRDSIMCLCKCLSLVRGRFPRWDFGYIPLLQTQILPARSQTLHVE</sequence>
<dbReference type="HOGENOM" id="CLU_2400642_0_0_1"/>